<dbReference type="SUPFAM" id="SSF52540">
    <property type="entry name" value="P-loop containing nucleoside triphosphate hydrolases"/>
    <property type="match status" value="1"/>
</dbReference>
<protein>
    <recommendedName>
        <fullName evidence="4">P-loop containing nucleoside triphosphate hydrolase protein</fullName>
    </recommendedName>
</protein>
<dbReference type="Proteomes" id="UP000266188">
    <property type="component" value="Unassembled WGS sequence"/>
</dbReference>
<evidence type="ECO:0000256" key="1">
    <source>
        <dbReference type="SAM" id="MobiDB-lite"/>
    </source>
</evidence>
<sequence>MRQMLTFQQGKRLFIKDITYYLLPPDHQPVSIAPSLNRIKRGVGTDAQTNGAHQANGVHVNGHANGHSEAVANGVNGVNGHAQNGVNGINGHTNGVAINGAAKDPYPYDTAPEPGNPTVMPKEIMERFHFAFLIRDPHYAVPSYYRCTIPPLDDTTGFYEYYPSEAGYDELRRTFEYLRQCRLVGPKLATREGEFVDEVDGVLKPVKGRTKNTAYDSGVDICVVDADEMLHNPGPTMEAFCKSVGIEYNPSMLNWDTEEDHRFACEAFEKWYGFHNDVIDSKALNPKPVNGHTKTEEEFDEEWRRKYGDEAAALIRKTVDENMEDYLYLKQFTIRV</sequence>
<reference evidence="3" key="1">
    <citation type="submission" date="2017-02" db="EMBL/GenBank/DDBJ databases">
        <authorList>
            <person name="Tafer H."/>
            <person name="Lopandic K."/>
        </authorList>
    </citation>
    <scope>NUCLEOTIDE SEQUENCE [LARGE SCALE GENOMIC DNA]</scope>
    <source>
        <strain evidence="3">CBS 366.77</strain>
    </source>
</reference>
<dbReference type="Gene3D" id="3.40.50.300">
    <property type="entry name" value="P-loop containing nucleotide triphosphate hydrolases"/>
    <property type="match status" value="1"/>
</dbReference>
<dbReference type="PANTHER" id="PTHR48419">
    <property type="entry name" value="SULFOTRANSFERASE DOMAIN-CONTAINING PROTEIN"/>
    <property type="match status" value="1"/>
</dbReference>
<dbReference type="OrthoDB" id="2405944at2759"/>
<gene>
    <name evidence="2" type="ORF">PHISCL_03831</name>
</gene>
<dbReference type="STRING" id="2070753.A0A3A2ZKW8"/>
<accession>A0A3A2ZKW8</accession>
<dbReference type="InterPro" id="IPR053226">
    <property type="entry name" value="Pyrrolopyrazine_biosynth_F"/>
</dbReference>
<dbReference type="PANTHER" id="PTHR48419:SF1">
    <property type="entry name" value="SULFOTRANSFERASE DOMAIN-CONTAINING PROTEIN"/>
    <property type="match status" value="1"/>
</dbReference>
<organism evidence="2 3">
    <name type="scientific">Aspergillus sclerotialis</name>
    <dbReference type="NCBI Taxonomy" id="2070753"/>
    <lineage>
        <taxon>Eukaryota</taxon>
        <taxon>Fungi</taxon>
        <taxon>Dikarya</taxon>
        <taxon>Ascomycota</taxon>
        <taxon>Pezizomycotina</taxon>
        <taxon>Eurotiomycetes</taxon>
        <taxon>Eurotiomycetidae</taxon>
        <taxon>Eurotiales</taxon>
        <taxon>Aspergillaceae</taxon>
        <taxon>Aspergillus</taxon>
        <taxon>Aspergillus subgen. Polypaecilum</taxon>
    </lineage>
</organism>
<dbReference type="AlphaFoldDB" id="A0A3A2ZKW8"/>
<keyword evidence="3" id="KW-1185">Reference proteome</keyword>
<dbReference type="InterPro" id="IPR027417">
    <property type="entry name" value="P-loop_NTPase"/>
</dbReference>
<feature type="region of interest" description="Disordered" evidence="1">
    <location>
        <begin position="46"/>
        <end position="73"/>
    </location>
</feature>
<evidence type="ECO:0000313" key="3">
    <source>
        <dbReference type="Proteomes" id="UP000266188"/>
    </source>
</evidence>
<evidence type="ECO:0008006" key="4">
    <source>
        <dbReference type="Google" id="ProtNLM"/>
    </source>
</evidence>
<proteinExistence type="predicted"/>
<dbReference type="EMBL" id="MVGC01000103">
    <property type="protein sequence ID" value="RJE23859.1"/>
    <property type="molecule type" value="Genomic_DNA"/>
</dbReference>
<evidence type="ECO:0000313" key="2">
    <source>
        <dbReference type="EMBL" id="RJE23859.1"/>
    </source>
</evidence>
<comment type="caution">
    <text evidence="2">The sequence shown here is derived from an EMBL/GenBank/DDBJ whole genome shotgun (WGS) entry which is preliminary data.</text>
</comment>
<name>A0A3A2ZKW8_9EURO</name>